<sequence length="67" mass="7545">MEGGLVSDKLLNALVDSLSVEDLEAILSQKIAKACPDHKPKPMTEREKLKKHYRSLFLSMGKLHLNK</sequence>
<comment type="caution">
    <text evidence="1">The sequence shown here is derived from an EMBL/GenBank/DDBJ whole genome shotgun (WGS) entry which is preliminary data.</text>
</comment>
<protein>
    <submittedName>
        <fullName evidence="1">Uncharacterized protein</fullName>
    </submittedName>
</protein>
<proteinExistence type="predicted"/>
<reference evidence="1" key="1">
    <citation type="journal article" date="2015" name="Nature">
        <title>Complex archaea that bridge the gap between prokaryotes and eukaryotes.</title>
        <authorList>
            <person name="Spang A."/>
            <person name="Saw J.H."/>
            <person name="Jorgensen S.L."/>
            <person name="Zaremba-Niedzwiedzka K."/>
            <person name="Martijn J."/>
            <person name="Lind A.E."/>
            <person name="van Eijk R."/>
            <person name="Schleper C."/>
            <person name="Guy L."/>
            <person name="Ettema T.J."/>
        </authorList>
    </citation>
    <scope>NUCLEOTIDE SEQUENCE</scope>
</reference>
<gene>
    <name evidence="1" type="ORF">LCGC14_1421880</name>
</gene>
<accession>A0A0F9JRP2</accession>
<evidence type="ECO:0000313" key="1">
    <source>
        <dbReference type="EMBL" id="KKM72303.1"/>
    </source>
</evidence>
<dbReference type="EMBL" id="LAZR01009496">
    <property type="protein sequence ID" value="KKM72303.1"/>
    <property type="molecule type" value="Genomic_DNA"/>
</dbReference>
<organism evidence="1">
    <name type="scientific">marine sediment metagenome</name>
    <dbReference type="NCBI Taxonomy" id="412755"/>
    <lineage>
        <taxon>unclassified sequences</taxon>
        <taxon>metagenomes</taxon>
        <taxon>ecological metagenomes</taxon>
    </lineage>
</organism>
<name>A0A0F9JRP2_9ZZZZ</name>
<dbReference type="AlphaFoldDB" id="A0A0F9JRP2"/>